<dbReference type="GO" id="GO:0140664">
    <property type="term" value="F:ATP-dependent DNA damage sensor activity"/>
    <property type="evidence" value="ECO:0007669"/>
    <property type="project" value="InterPro"/>
</dbReference>
<dbReference type="GO" id="GO:0006298">
    <property type="term" value="P:mismatch repair"/>
    <property type="evidence" value="ECO:0007669"/>
    <property type="project" value="InterPro"/>
</dbReference>
<dbReference type="GO" id="GO:0030983">
    <property type="term" value="F:mismatched DNA binding"/>
    <property type="evidence" value="ECO:0007669"/>
    <property type="project" value="InterPro"/>
</dbReference>
<evidence type="ECO:0000256" key="3">
    <source>
        <dbReference type="ARBA" id="ARBA00023125"/>
    </source>
</evidence>
<dbReference type="InterPro" id="IPR045076">
    <property type="entry name" value="MutS"/>
</dbReference>
<evidence type="ECO:0000256" key="4">
    <source>
        <dbReference type="SAM" id="Phobius"/>
    </source>
</evidence>
<dbReference type="SMART" id="SM00534">
    <property type="entry name" value="MUTSac"/>
    <property type="match status" value="1"/>
</dbReference>
<evidence type="ECO:0000256" key="2">
    <source>
        <dbReference type="ARBA" id="ARBA00022840"/>
    </source>
</evidence>
<accession>A0A432LM69</accession>
<evidence type="ECO:0000313" key="6">
    <source>
        <dbReference type="EMBL" id="RUL59951.1"/>
    </source>
</evidence>
<keyword evidence="2" id="KW-0067">ATP-binding</keyword>
<keyword evidence="4" id="KW-1133">Transmembrane helix</keyword>
<proteinExistence type="predicted"/>
<feature type="transmembrane region" description="Helical" evidence="4">
    <location>
        <begin position="34"/>
        <end position="53"/>
    </location>
</feature>
<dbReference type="Gene3D" id="1.10.1420.10">
    <property type="match status" value="1"/>
</dbReference>
<gene>
    <name evidence="6" type="ORF">EHV08_09475</name>
</gene>
<name>A0A432LM69_9BACT</name>
<dbReference type="InterPro" id="IPR036187">
    <property type="entry name" value="DNA_mismatch_repair_MutS_sf"/>
</dbReference>
<feature type="domain" description="DNA mismatch repair proteins mutS family" evidence="5">
    <location>
        <begin position="426"/>
        <end position="600"/>
    </location>
</feature>
<dbReference type="AlphaFoldDB" id="A0A432LM69"/>
<keyword evidence="1" id="KW-0547">Nucleotide-binding</keyword>
<keyword evidence="7" id="KW-1185">Reference proteome</keyword>
<feature type="transmembrane region" description="Helical" evidence="4">
    <location>
        <begin position="330"/>
        <end position="349"/>
    </location>
</feature>
<dbReference type="PANTHER" id="PTHR11361">
    <property type="entry name" value="DNA MISMATCH REPAIR PROTEIN MUTS FAMILY MEMBER"/>
    <property type="match status" value="1"/>
</dbReference>
<dbReference type="InterPro" id="IPR027417">
    <property type="entry name" value="P-loop_NTPase"/>
</dbReference>
<feature type="transmembrane region" description="Helical" evidence="4">
    <location>
        <begin position="219"/>
        <end position="241"/>
    </location>
</feature>
<evidence type="ECO:0000256" key="1">
    <source>
        <dbReference type="ARBA" id="ARBA00022741"/>
    </source>
</evidence>
<dbReference type="GO" id="GO:0005524">
    <property type="term" value="F:ATP binding"/>
    <property type="evidence" value="ECO:0007669"/>
    <property type="project" value="UniProtKB-KW"/>
</dbReference>
<dbReference type="PANTHER" id="PTHR11361:SF99">
    <property type="entry name" value="DNA MISMATCH REPAIR PROTEIN"/>
    <property type="match status" value="1"/>
</dbReference>
<protein>
    <submittedName>
        <fullName evidence="6">DNA mismatch repair protein MutS</fullName>
    </submittedName>
</protein>
<organism evidence="6 7">
    <name type="scientific">Prevotella koreensis</name>
    <dbReference type="NCBI Taxonomy" id="2490854"/>
    <lineage>
        <taxon>Bacteria</taxon>
        <taxon>Pseudomonadati</taxon>
        <taxon>Bacteroidota</taxon>
        <taxon>Bacteroidia</taxon>
        <taxon>Bacteroidales</taxon>
        <taxon>Prevotellaceae</taxon>
        <taxon>Prevotella</taxon>
    </lineage>
</organism>
<dbReference type="SUPFAM" id="SSF48334">
    <property type="entry name" value="DNA repair protein MutS, domain III"/>
    <property type="match status" value="1"/>
</dbReference>
<sequence length="602" mass="67227">MKMNKEKKEIKEYYIKRASRLSEEISVRKTRNRAFVGGELLAFCSAVAAFVAWASGGLHAPMLLLGFALIAVYAVVRRFDTANMRETEHLEALRAYYIKEKEALEGKFSSFDDGSRFADTYHAFSFDLDIFGAESLFQRISRCVTPGGSERLAARLSMLPHDKDTILARQQAITEMAEMESWRAEWNSNATANTHNSLHTHHSTLTAQPSSFLERRSTLILANLIILGFFASVTLAFVGVVPSSVPTLWAVIQLGAVIGATSSSLKRISAGGEKLLRGLRGYIPLVRLADDAGFKSRLLLSLQQELKGDANALEAFGELRRILDGYDRRGNILGMVLFNILFMSDFFLVRRYHKWYDRYADCVERWLDALSEIDALVSMSTFIYNHPDTTMPKIAEGDKVVYEARGLRHPFLGDDAVSNDFMVCDRNYYIITGANMAGKSTFLRAIGVNYVLAMAGMSVFATDMTVGVFNLFTSMRTTDDLQHGISYFNAELLRLKQLLGSVNENPPCTLIILDEILKGTNSLDKLNGSRMFLEAVSSLPVSGVIATHDLELSRMADASERFHNHCFEIELGESVTYSYKITPGVAKNQNATYLLKRILNGE</sequence>
<dbReference type="GO" id="GO:0005829">
    <property type="term" value="C:cytosol"/>
    <property type="evidence" value="ECO:0007669"/>
    <property type="project" value="TreeGrafter"/>
</dbReference>
<dbReference type="InterPro" id="IPR000432">
    <property type="entry name" value="DNA_mismatch_repair_MutS_C"/>
</dbReference>
<keyword evidence="3" id="KW-0238">DNA-binding</keyword>
<evidence type="ECO:0000259" key="5">
    <source>
        <dbReference type="SMART" id="SM00534"/>
    </source>
</evidence>
<dbReference type="Pfam" id="PF00488">
    <property type="entry name" value="MutS_V"/>
    <property type="match status" value="1"/>
</dbReference>
<reference evidence="6 7" key="1">
    <citation type="submission" date="2018-12" db="EMBL/GenBank/DDBJ databases">
        <title>Genome sequencing of Prevotella sp. KCOM 3155 (= JS262).</title>
        <authorList>
            <person name="Kook J.-K."/>
            <person name="Park S.-N."/>
            <person name="Lim Y.K."/>
        </authorList>
    </citation>
    <scope>NUCLEOTIDE SEQUENCE [LARGE SCALE GENOMIC DNA]</scope>
    <source>
        <strain evidence="6 7">KCOM 3155</strain>
    </source>
</reference>
<feature type="transmembrane region" description="Helical" evidence="4">
    <location>
        <begin position="59"/>
        <end position="76"/>
    </location>
</feature>
<dbReference type="EMBL" id="RYYU01000001">
    <property type="protein sequence ID" value="RUL59951.1"/>
    <property type="molecule type" value="Genomic_DNA"/>
</dbReference>
<keyword evidence="4" id="KW-0472">Membrane</keyword>
<dbReference type="SUPFAM" id="SSF52540">
    <property type="entry name" value="P-loop containing nucleoside triphosphate hydrolases"/>
    <property type="match status" value="1"/>
</dbReference>
<dbReference type="Gene3D" id="3.40.50.300">
    <property type="entry name" value="P-loop containing nucleotide triphosphate hydrolases"/>
    <property type="match status" value="1"/>
</dbReference>
<keyword evidence="4" id="KW-0812">Transmembrane</keyword>
<dbReference type="OrthoDB" id="9802448at2"/>
<evidence type="ECO:0000313" key="7">
    <source>
        <dbReference type="Proteomes" id="UP000278983"/>
    </source>
</evidence>
<comment type="caution">
    <text evidence="6">The sequence shown here is derived from an EMBL/GenBank/DDBJ whole genome shotgun (WGS) entry which is preliminary data.</text>
</comment>
<dbReference type="Proteomes" id="UP000278983">
    <property type="component" value="Unassembled WGS sequence"/>
</dbReference>
<feature type="transmembrane region" description="Helical" evidence="4">
    <location>
        <begin position="450"/>
        <end position="472"/>
    </location>
</feature>